<evidence type="ECO:0000313" key="1">
    <source>
        <dbReference type="EMBL" id="KAJ8615904.1"/>
    </source>
</evidence>
<dbReference type="EMBL" id="CM056820">
    <property type="protein sequence ID" value="KAJ8615904.1"/>
    <property type="molecule type" value="Genomic_DNA"/>
</dbReference>
<comment type="caution">
    <text evidence="1">The sequence shown here is derived from an EMBL/GenBank/DDBJ whole genome shotgun (WGS) entry which is preliminary data.</text>
</comment>
<organism evidence="1 2">
    <name type="scientific">Persea americana</name>
    <name type="common">Avocado</name>
    <dbReference type="NCBI Taxonomy" id="3435"/>
    <lineage>
        <taxon>Eukaryota</taxon>
        <taxon>Viridiplantae</taxon>
        <taxon>Streptophyta</taxon>
        <taxon>Embryophyta</taxon>
        <taxon>Tracheophyta</taxon>
        <taxon>Spermatophyta</taxon>
        <taxon>Magnoliopsida</taxon>
        <taxon>Magnoliidae</taxon>
        <taxon>Laurales</taxon>
        <taxon>Lauraceae</taxon>
        <taxon>Persea</taxon>
    </lineage>
</organism>
<protein>
    <submittedName>
        <fullName evidence="1">Uncharacterized protein</fullName>
    </submittedName>
</protein>
<evidence type="ECO:0000313" key="2">
    <source>
        <dbReference type="Proteomes" id="UP001234297"/>
    </source>
</evidence>
<accession>A0ACC2K480</accession>
<gene>
    <name evidence="1" type="ORF">MRB53_035276</name>
</gene>
<keyword evidence="2" id="KW-1185">Reference proteome</keyword>
<proteinExistence type="predicted"/>
<sequence length="354" mass="40530">MKRAVTSRLSTQFLCITSNLNPLKYYWHWGAGVEVGCIAQSCSNFSTGWSRVSKCNDSGRVVHDQGNYRTTALSEVFPVQGKVPQDAQSMDGFSKSTRTIRSGQIGEHVSKKDKMKFLVNTLSDLKDSKEAVYSALDAWVAWEQNFPLVSLKRALLVLEKDEQWHRVIQVLKWMLSKGQGTTIGTYKQLIRALDKDRRAEEAHQFWEKKIGHDLHSVPWQFCGLMISIYYRNNMLERLVKLFKGLEAFDRKPPDNCIVQKVADAYEMLGLLDEKKRVLEKYNYLFTETCESRGKRSRKDSHKKGKKGFTSSEKKNDRTETMGAVGDTDELQLANNKFEEQNDKKEAETGLSSES</sequence>
<name>A0ACC2K480_PERAE</name>
<reference evidence="1 2" key="1">
    <citation type="journal article" date="2022" name="Hortic Res">
        <title>A haplotype resolved chromosomal level avocado genome allows analysis of novel avocado genes.</title>
        <authorList>
            <person name="Nath O."/>
            <person name="Fletcher S.J."/>
            <person name="Hayward A."/>
            <person name="Shaw L.M."/>
            <person name="Masouleh A.K."/>
            <person name="Furtado A."/>
            <person name="Henry R.J."/>
            <person name="Mitter N."/>
        </authorList>
    </citation>
    <scope>NUCLEOTIDE SEQUENCE [LARGE SCALE GENOMIC DNA]</scope>
    <source>
        <strain evidence="2">cv. Hass</strain>
    </source>
</reference>
<dbReference type="Proteomes" id="UP001234297">
    <property type="component" value="Chromosome 12"/>
</dbReference>